<dbReference type="PROSITE" id="PS00409">
    <property type="entry name" value="PROKAR_NTER_METHYL"/>
    <property type="match status" value="1"/>
</dbReference>
<dbReference type="SUPFAM" id="SSF54523">
    <property type="entry name" value="Pili subunits"/>
    <property type="match status" value="1"/>
</dbReference>
<keyword evidence="3" id="KW-1185">Reference proteome</keyword>
<dbReference type="EMBL" id="AP011529">
    <property type="protein sequence ID" value="BAI80714.1"/>
    <property type="molecule type" value="Genomic_DNA"/>
</dbReference>
<evidence type="ECO:0000313" key="3">
    <source>
        <dbReference type="Proteomes" id="UP000001520"/>
    </source>
</evidence>
<keyword evidence="1" id="KW-0812">Transmembrane</keyword>
<dbReference type="InterPro" id="IPR012902">
    <property type="entry name" value="N_methyl_site"/>
</dbReference>
<dbReference type="OrthoDB" id="9811565at2"/>
<gene>
    <name evidence="2" type="ordered locus">DEFDS_1246</name>
</gene>
<evidence type="ECO:0000256" key="1">
    <source>
        <dbReference type="SAM" id="Phobius"/>
    </source>
</evidence>
<sequence>MIKTKGKFILKKTNKDAVQQPYMLRINIIMRFLRQLLLPRHASKIQSLRALAKQSGQLSNFYSSKTSNNSGFTLIELIIIIILVGILAIVISPKIEIGSFSEDTDIMQLYSDIRYVQHKSMVDGGGWSIKLDGTNKKYTIYDNNGNVANIPSVDNPVKLKNKFSSNINQLYFDYLGRPDSDTDSTNNNLLNTETTITLGNRKILIVPYSGGIIVH</sequence>
<accession>D3PDP1</accession>
<feature type="transmembrane region" description="Helical" evidence="1">
    <location>
        <begin position="71"/>
        <end position="91"/>
    </location>
</feature>
<dbReference type="InterPro" id="IPR045584">
    <property type="entry name" value="Pilin-like"/>
</dbReference>
<evidence type="ECO:0008006" key="4">
    <source>
        <dbReference type="Google" id="ProtNLM"/>
    </source>
</evidence>
<dbReference type="RefSeq" id="WP_013007961.1">
    <property type="nucleotide sequence ID" value="NC_013939.1"/>
</dbReference>
<dbReference type="STRING" id="639282.DEFDS_1246"/>
<name>D3PDP1_DEFDS</name>
<keyword evidence="1" id="KW-0472">Membrane</keyword>
<reference evidence="2 3" key="1">
    <citation type="journal article" date="2010" name="DNA Res.">
        <title>Bacterial lifestyle in a deep-sea hydrothermal vent chimney revealed by the genome sequence of the thermophilic bacterium Deferribacter desulfuricans SSM1.</title>
        <authorList>
            <person name="Takaki Y."/>
            <person name="Shimamura S."/>
            <person name="Nakagawa S."/>
            <person name="Fukuhara Y."/>
            <person name="Horikawa H."/>
            <person name="Ankai A."/>
            <person name="Harada T."/>
            <person name="Hosoyama A."/>
            <person name="Oguchi A."/>
            <person name="Fukui S."/>
            <person name="Fujita N."/>
            <person name="Takami H."/>
            <person name="Takai K."/>
        </authorList>
    </citation>
    <scope>NUCLEOTIDE SEQUENCE [LARGE SCALE GENOMIC DNA]</scope>
    <source>
        <strain evidence="3">DSM 14783 / JCM 11476 / NBRC 101012 / SSM1</strain>
    </source>
</reference>
<proteinExistence type="predicted"/>
<dbReference type="AlphaFoldDB" id="D3PDP1"/>
<dbReference type="HOGENOM" id="CLU_1281442_0_0_0"/>
<dbReference type="Gene3D" id="3.30.700.10">
    <property type="entry name" value="Glycoprotein, Type 4 Pilin"/>
    <property type="match status" value="1"/>
</dbReference>
<dbReference type="Pfam" id="PF07963">
    <property type="entry name" value="N_methyl"/>
    <property type="match status" value="1"/>
</dbReference>
<dbReference type="KEGG" id="ddf:DEFDS_1246"/>
<evidence type="ECO:0000313" key="2">
    <source>
        <dbReference type="EMBL" id="BAI80714.1"/>
    </source>
</evidence>
<dbReference type="eggNOG" id="COG4970">
    <property type="taxonomic scope" value="Bacteria"/>
</dbReference>
<keyword evidence="1" id="KW-1133">Transmembrane helix</keyword>
<organism evidence="2 3">
    <name type="scientific">Deferribacter desulfuricans (strain DSM 14783 / JCM 11476 / NBRC 101012 / SSM1)</name>
    <dbReference type="NCBI Taxonomy" id="639282"/>
    <lineage>
        <taxon>Bacteria</taxon>
        <taxon>Pseudomonadati</taxon>
        <taxon>Deferribacterota</taxon>
        <taxon>Deferribacteres</taxon>
        <taxon>Deferribacterales</taxon>
        <taxon>Deferribacteraceae</taxon>
        <taxon>Deferribacter</taxon>
    </lineage>
</organism>
<protein>
    <recommendedName>
        <fullName evidence="4">General secretion pathway protein H</fullName>
    </recommendedName>
</protein>
<dbReference type="Proteomes" id="UP000001520">
    <property type="component" value="Chromosome"/>
</dbReference>